<keyword evidence="11" id="KW-1185">Reference proteome</keyword>
<dbReference type="PRINTS" id="PR00465">
    <property type="entry name" value="EP450IV"/>
</dbReference>
<keyword evidence="9" id="KW-0472">Membrane</keyword>
<gene>
    <name evidence="10" type="ORF">NKR19_g9584</name>
</gene>
<dbReference type="PROSITE" id="PS00086">
    <property type="entry name" value="CYTOCHROME_P450"/>
    <property type="match status" value="1"/>
</dbReference>
<evidence type="ECO:0000256" key="9">
    <source>
        <dbReference type="SAM" id="Phobius"/>
    </source>
</evidence>
<evidence type="ECO:0000256" key="3">
    <source>
        <dbReference type="ARBA" id="ARBA00022617"/>
    </source>
</evidence>
<dbReference type="InterPro" id="IPR036396">
    <property type="entry name" value="Cyt_P450_sf"/>
</dbReference>
<proteinExistence type="inferred from homology"/>
<dbReference type="PANTHER" id="PTHR24305:SF232">
    <property type="entry name" value="P450, PUTATIVE (EUROFUNG)-RELATED"/>
    <property type="match status" value="1"/>
</dbReference>
<evidence type="ECO:0000256" key="4">
    <source>
        <dbReference type="ARBA" id="ARBA00022723"/>
    </source>
</evidence>
<comment type="caution">
    <text evidence="10">The sequence shown here is derived from an EMBL/GenBank/DDBJ whole genome shotgun (WGS) entry which is preliminary data.</text>
</comment>
<keyword evidence="4 7" id="KW-0479">Metal-binding</keyword>
<reference evidence="10" key="1">
    <citation type="submission" date="2022-07" db="EMBL/GenBank/DDBJ databases">
        <title>Fungi with potential for degradation of polypropylene.</title>
        <authorList>
            <person name="Gostincar C."/>
        </authorList>
    </citation>
    <scope>NUCLEOTIDE SEQUENCE</scope>
    <source>
        <strain evidence="10">EXF-13287</strain>
    </source>
</reference>
<dbReference type="GO" id="GO:0020037">
    <property type="term" value="F:heme binding"/>
    <property type="evidence" value="ECO:0007669"/>
    <property type="project" value="InterPro"/>
</dbReference>
<dbReference type="AlphaFoldDB" id="A0AA38VDB4"/>
<dbReference type="Proteomes" id="UP001174691">
    <property type="component" value="Unassembled WGS sequence"/>
</dbReference>
<feature type="transmembrane region" description="Helical" evidence="9">
    <location>
        <begin position="96"/>
        <end position="120"/>
    </location>
</feature>
<keyword evidence="9" id="KW-0812">Transmembrane</keyword>
<accession>A0AA38VDB4</accession>
<dbReference type="Pfam" id="PF00067">
    <property type="entry name" value="p450"/>
    <property type="match status" value="1"/>
</dbReference>
<dbReference type="GO" id="GO:0004497">
    <property type="term" value="F:monooxygenase activity"/>
    <property type="evidence" value="ECO:0007669"/>
    <property type="project" value="UniProtKB-KW"/>
</dbReference>
<evidence type="ECO:0000256" key="8">
    <source>
        <dbReference type="RuleBase" id="RU000461"/>
    </source>
</evidence>
<evidence type="ECO:0000256" key="2">
    <source>
        <dbReference type="ARBA" id="ARBA00010617"/>
    </source>
</evidence>
<dbReference type="InterPro" id="IPR001128">
    <property type="entry name" value="Cyt_P450"/>
</dbReference>
<keyword evidence="5 7" id="KW-0408">Iron</keyword>
<dbReference type="GO" id="GO:0016705">
    <property type="term" value="F:oxidoreductase activity, acting on paired donors, with incorporation or reduction of molecular oxygen"/>
    <property type="evidence" value="ECO:0007669"/>
    <property type="project" value="InterPro"/>
</dbReference>
<name>A0AA38VDB4_9PEZI</name>
<organism evidence="10 11">
    <name type="scientific">Coniochaeta hoffmannii</name>
    <dbReference type="NCBI Taxonomy" id="91930"/>
    <lineage>
        <taxon>Eukaryota</taxon>
        <taxon>Fungi</taxon>
        <taxon>Dikarya</taxon>
        <taxon>Ascomycota</taxon>
        <taxon>Pezizomycotina</taxon>
        <taxon>Sordariomycetes</taxon>
        <taxon>Sordariomycetidae</taxon>
        <taxon>Coniochaetales</taxon>
        <taxon>Coniochaetaceae</taxon>
        <taxon>Coniochaeta</taxon>
    </lineage>
</organism>
<keyword evidence="6 8" id="KW-0503">Monooxygenase</keyword>
<dbReference type="InterPro" id="IPR050121">
    <property type="entry name" value="Cytochrome_P450_monoxygenase"/>
</dbReference>
<evidence type="ECO:0000256" key="7">
    <source>
        <dbReference type="PIRSR" id="PIRSR602403-1"/>
    </source>
</evidence>
<keyword evidence="3 7" id="KW-0349">Heme</keyword>
<feature type="binding site" description="axial binding residue" evidence="7">
    <location>
        <position position="339"/>
    </location>
    <ligand>
        <name>heme</name>
        <dbReference type="ChEBI" id="CHEBI:30413"/>
    </ligand>
    <ligandPart>
        <name>Fe</name>
        <dbReference type="ChEBI" id="CHEBI:18248"/>
    </ligandPart>
</feature>
<keyword evidence="8" id="KW-0560">Oxidoreductase</keyword>
<dbReference type="Gene3D" id="1.10.630.10">
    <property type="entry name" value="Cytochrome P450"/>
    <property type="match status" value="1"/>
</dbReference>
<evidence type="ECO:0000256" key="6">
    <source>
        <dbReference type="ARBA" id="ARBA00023033"/>
    </source>
</evidence>
<dbReference type="SUPFAM" id="SSF48264">
    <property type="entry name" value="Cytochrome P450"/>
    <property type="match status" value="1"/>
</dbReference>
<evidence type="ECO:0000313" key="10">
    <source>
        <dbReference type="EMBL" id="KAJ9131309.1"/>
    </source>
</evidence>
<dbReference type="GO" id="GO:0005506">
    <property type="term" value="F:iron ion binding"/>
    <property type="evidence" value="ECO:0007669"/>
    <property type="project" value="InterPro"/>
</dbReference>
<dbReference type="PANTHER" id="PTHR24305">
    <property type="entry name" value="CYTOCHROME P450"/>
    <property type="match status" value="1"/>
</dbReference>
<evidence type="ECO:0000256" key="1">
    <source>
        <dbReference type="ARBA" id="ARBA00001971"/>
    </source>
</evidence>
<evidence type="ECO:0000313" key="11">
    <source>
        <dbReference type="Proteomes" id="UP001174691"/>
    </source>
</evidence>
<dbReference type="EMBL" id="JANBVN010000239">
    <property type="protein sequence ID" value="KAJ9131309.1"/>
    <property type="molecule type" value="Genomic_DNA"/>
</dbReference>
<comment type="cofactor">
    <cofactor evidence="1 7">
        <name>heme</name>
        <dbReference type="ChEBI" id="CHEBI:30413"/>
    </cofactor>
</comment>
<dbReference type="InterPro" id="IPR002403">
    <property type="entry name" value="Cyt_P450_E_grp-IV"/>
</dbReference>
<dbReference type="InterPro" id="IPR017972">
    <property type="entry name" value="Cyt_P450_CS"/>
</dbReference>
<sequence>MRDPEVHGHFRKPIANAFALSTLMEYQPVVDSTLNSLFTILDRESTKGEDIDVAKWVFYYAFDLIGNLSFGKPIGFLEQGKDMYDLIRKQLIMTDYVRLLMVMPVLHYFLLGNPILGLFIDPSKNAFHRFSKERVRERINEADSHHSIFGGSGRSPRKPDLLTYFLDSREKYPEIMTEEQVISTTIVNVFAGALATSTLYLAVHHLATIPASQERLYNDMKELGVSTPVTWQETQKLPFLNGVIRESTRLHLALNSMLGRDVPREGLILPNGVRLPHGVAVGVKPHCSAAQERNFGPEPLTFKPERWCIYENETTEEYEARKAKMELADLSFGYGTRACIGQNIARLQMFKVIANLVWRYELIPAEEVGSARKREVFCRLKPRKH</sequence>
<protein>
    <submittedName>
        <fullName evidence="10">Cytochrome P450</fullName>
    </submittedName>
</protein>
<comment type="similarity">
    <text evidence="2 8">Belongs to the cytochrome P450 family.</text>
</comment>
<evidence type="ECO:0000256" key="5">
    <source>
        <dbReference type="ARBA" id="ARBA00023004"/>
    </source>
</evidence>
<keyword evidence="9" id="KW-1133">Transmembrane helix</keyword>